<evidence type="ECO:0000313" key="3">
    <source>
        <dbReference type="Proteomes" id="UP001487740"/>
    </source>
</evidence>
<dbReference type="AlphaFoldDB" id="A0AAW0UHU0"/>
<feature type="region of interest" description="Disordered" evidence="1">
    <location>
        <begin position="377"/>
        <end position="430"/>
    </location>
</feature>
<name>A0AAW0UHU0_SCYPA</name>
<organism evidence="2 3">
    <name type="scientific">Scylla paramamosain</name>
    <name type="common">Mud crab</name>
    <dbReference type="NCBI Taxonomy" id="85552"/>
    <lineage>
        <taxon>Eukaryota</taxon>
        <taxon>Metazoa</taxon>
        <taxon>Ecdysozoa</taxon>
        <taxon>Arthropoda</taxon>
        <taxon>Crustacea</taxon>
        <taxon>Multicrustacea</taxon>
        <taxon>Malacostraca</taxon>
        <taxon>Eumalacostraca</taxon>
        <taxon>Eucarida</taxon>
        <taxon>Decapoda</taxon>
        <taxon>Pleocyemata</taxon>
        <taxon>Brachyura</taxon>
        <taxon>Eubrachyura</taxon>
        <taxon>Portunoidea</taxon>
        <taxon>Portunidae</taxon>
        <taxon>Portuninae</taxon>
        <taxon>Scylla</taxon>
    </lineage>
</organism>
<accession>A0AAW0UHU0</accession>
<keyword evidence="3" id="KW-1185">Reference proteome</keyword>
<evidence type="ECO:0000256" key="1">
    <source>
        <dbReference type="SAM" id="MobiDB-lite"/>
    </source>
</evidence>
<gene>
    <name evidence="2" type="ORF">O3P69_003597</name>
</gene>
<proteinExistence type="predicted"/>
<reference evidence="2 3" key="1">
    <citation type="submission" date="2023-03" db="EMBL/GenBank/DDBJ databases">
        <title>High-quality genome of Scylla paramamosain provides insights in environmental adaptation.</title>
        <authorList>
            <person name="Zhang L."/>
        </authorList>
    </citation>
    <scope>NUCLEOTIDE SEQUENCE [LARGE SCALE GENOMIC DNA]</scope>
    <source>
        <strain evidence="2">LZ_2023a</strain>
        <tissue evidence="2">Muscle</tissue>
    </source>
</reference>
<dbReference type="EMBL" id="JARAKH010000011">
    <property type="protein sequence ID" value="KAK8399689.1"/>
    <property type="molecule type" value="Genomic_DNA"/>
</dbReference>
<sequence length="535" mass="57533">MYTSYTHPSSVQRLPHPVPTPALGPQAQCVPLEVTGVFAALLASTPPFPVPKEVSIFTISGLRPTSTPAELFPVRARERKRGPDTSTLGLAANTARYFIMHLLQPPGVGRLISAEDDTCGDCGALDGEAEESLKGRRGKYCAGLQGKENIEPLYCTWSGLKHTRQDYRPQGLCLPQDLPLTLQASLHYESYASENPVSSLALKAGALRGEGAAPLLSHKAMRSTAFDVYLQNNSGDVAPSWPRPPSLASVRLMRGVQACCEEHTALAHPHLPSHSQCTNPPRLLHLSECSAQKASRLQQRGNMCSGFSSPHYLGLVDWIHRHACQSTSRGDLSPASVSTSLPQAAAQTTAFGVKVRWKQRLGSATKLPGHAVTLVTRQPHLCGGPPRRTTHRTTPPPLRSLAAASHSGQRDSVHKGTSATHCETPQEALSPERLNLKGRSRPFILASTEMPCSLSRPPPCPLWPVVPQLAGRILGRGGDLPPLGMFRGWAGVMTCPRCVKGFGVYVSVRTSWACWPRRIAADGVLAPAREAMGGV</sequence>
<dbReference type="Proteomes" id="UP001487740">
    <property type="component" value="Unassembled WGS sequence"/>
</dbReference>
<protein>
    <submittedName>
        <fullName evidence="2">Uncharacterized protein</fullName>
    </submittedName>
</protein>
<comment type="caution">
    <text evidence="2">The sequence shown here is derived from an EMBL/GenBank/DDBJ whole genome shotgun (WGS) entry which is preliminary data.</text>
</comment>
<evidence type="ECO:0000313" key="2">
    <source>
        <dbReference type="EMBL" id="KAK8399689.1"/>
    </source>
</evidence>